<evidence type="ECO:0000313" key="4">
    <source>
        <dbReference type="EMBL" id="MFB9378207.1"/>
    </source>
</evidence>
<comment type="caution">
    <text evidence="4">The sequence shown here is derived from an EMBL/GenBank/DDBJ whole genome shotgun (WGS) entry which is preliminary data.</text>
</comment>
<feature type="domain" description="HNH nuclease" evidence="3">
    <location>
        <begin position="338"/>
        <end position="388"/>
    </location>
</feature>
<dbReference type="Gene3D" id="1.10.30.50">
    <property type="match status" value="1"/>
</dbReference>
<protein>
    <submittedName>
        <fullName evidence="4">DUF222 domain-containing protein</fullName>
    </submittedName>
</protein>
<reference evidence="4 5" key="1">
    <citation type="submission" date="2024-09" db="EMBL/GenBank/DDBJ databases">
        <authorList>
            <person name="Sun Q."/>
            <person name="Mori K."/>
        </authorList>
    </citation>
    <scope>NUCLEOTIDE SEQUENCE [LARGE SCALE GENOMIC DNA]</scope>
    <source>
        <strain evidence="4 5">TISTR 1856</strain>
    </source>
</reference>
<organism evidence="4 5">
    <name type="scientific">Kineococcus gynurae</name>
    <dbReference type="NCBI Taxonomy" id="452979"/>
    <lineage>
        <taxon>Bacteria</taxon>
        <taxon>Bacillati</taxon>
        <taxon>Actinomycetota</taxon>
        <taxon>Actinomycetes</taxon>
        <taxon>Kineosporiales</taxon>
        <taxon>Kineosporiaceae</taxon>
        <taxon>Kineococcus</taxon>
    </lineage>
</organism>
<comment type="similarity">
    <text evidence="1">Belongs to the Rv1128c/1148c/1588c/1702c/1945/3466 family.</text>
</comment>
<evidence type="ECO:0000259" key="3">
    <source>
        <dbReference type="SMART" id="SM00507"/>
    </source>
</evidence>
<dbReference type="CDD" id="cd00085">
    <property type="entry name" value="HNHc"/>
    <property type="match status" value="1"/>
</dbReference>
<evidence type="ECO:0000256" key="2">
    <source>
        <dbReference type="SAM" id="MobiDB-lite"/>
    </source>
</evidence>
<dbReference type="InterPro" id="IPR002711">
    <property type="entry name" value="HNH"/>
</dbReference>
<dbReference type="RefSeq" id="WP_380137271.1">
    <property type="nucleotide sequence ID" value="NZ_JBHLUI010000008.1"/>
</dbReference>
<sequence>MYSGWEGEVSAVVEKLAAARALVGELSVLVAAGVPDVELIDALAGLEKLKRQSSAVQAEVTAAFTASVRAADAARGVARDRQGKSVAPQVALARGASPYLGGMFVGSSTGLVTEMPNTFTALQEGRIEEWTAHQLVRETAALTLEHRVEVDRAMRKELARAGVGPKRLVGSARALAQKLDPAAAVVKAARAESGRYVSVRPAPDSMAYLTALVPVRAAVRCAASLKRAVAAMDRDDGDERSKAQLEADLLVERLTGRDPVTDATPVTVDLVMTEETLLGRGDGPAGVPGHGPIPAAIARDLVAAAAEQDVAWVRRVFTVPDRSRLVAMDSTARCFPKGLADFLRLRDQRCATPFCEAPIRHLDHVRPHASGGPTTAANGQGLCVRCNLAKEVPGFTSHRDDEAGTTTVTTPTGHTYTTGDPPPLGYPDDREPEPPPFPGARRRGHVSFVTWGVAVDYVYDLAS</sequence>
<feature type="compositionally biased region" description="Low complexity" evidence="2">
    <location>
        <begin position="404"/>
        <end position="419"/>
    </location>
</feature>
<accession>A0ABV5LVT7</accession>
<dbReference type="InterPro" id="IPR003870">
    <property type="entry name" value="DUF222"/>
</dbReference>
<dbReference type="InterPro" id="IPR003615">
    <property type="entry name" value="HNH_nuc"/>
</dbReference>
<dbReference type="Pfam" id="PF01844">
    <property type="entry name" value="HNH"/>
    <property type="match status" value="1"/>
</dbReference>
<gene>
    <name evidence="4" type="ORF">ACFFVI_14645</name>
</gene>
<proteinExistence type="inferred from homology"/>
<dbReference type="Proteomes" id="UP001589748">
    <property type="component" value="Unassembled WGS sequence"/>
</dbReference>
<evidence type="ECO:0000256" key="1">
    <source>
        <dbReference type="ARBA" id="ARBA00023450"/>
    </source>
</evidence>
<dbReference type="SMART" id="SM00507">
    <property type="entry name" value="HNHc"/>
    <property type="match status" value="1"/>
</dbReference>
<evidence type="ECO:0000313" key="5">
    <source>
        <dbReference type="Proteomes" id="UP001589748"/>
    </source>
</evidence>
<dbReference type="Pfam" id="PF02720">
    <property type="entry name" value="DUF222"/>
    <property type="match status" value="1"/>
</dbReference>
<dbReference type="EMBL" id="JBHMDM010000007">
    <property type="protein sequence ID" value="MFB9378207.1"/>
    <property type="molecule type" value="Genomic_DNA"/>
</dbReference>
<name>A0ABV5LVT7_9ACTN</name>
<feature type="region of interest" description="Disordered" evidence="2">
    <location>
        <begin position="395"/>
        <end position="442"/>
    </location>
</feature>
<keyword evidence="5" id="KW-1185">Reference proteome</keyword>